<accession>A0ABD5NFD9</accession>
<dbReference type="InterPro" id="IPR037294">
    <property type="entry name" value="ABC_BtuC-like"/>
</dbReference>
<feature type="transmembrane region" description="Helical" evidence="11">
    <location>
        <begin position="83"/>
        <end position="101"/>
    </location>
</feature>
<feature type="transmembrane region" description="Helical" evidence="11">
    <location>
        <begin position="353"/>
        <end position="373"/>
    </location>
</feature>
<evidence type="ECO:0000256" key="8">
    <source>
        <dbReference type="ARBA" id="ARBA00053891"/>
    </source>
</evidence>
<dbReference type="GO" id="GO:0005886">
    <property type="term" value="C:plasma membrane"/>
    <property type="evidence" value="ECO:0007669"/>
    <property type="project" value="UniProtKB-SubCell"/>
</dbReference>
<comment type="similarity">
    <text evidence="2">Belongs to the binding-protein-dependent transport system permease family. FecCD subfamily.</text>
</comment>
<evidence type="ECO:0000256" key="10">
    <source>
        <dbReference type="ARBA" id="ARBA00071366"/>
    </source>
</evidence>
<comment type="caution">
    <text evidence="12">The sequence shown here is derived from an EMBL/GenBank/DDBJ whole genome shotgun (WGS) entry which is preliminary data.</text>
</comment>
<evidence type="ECO:0000256" key="7">
    <source>
        <dbReference type="ARBA" id="ARBA00023136"/>
    </source>
</evidence>
<feature type="transmembrane region" description="Helical" evidence="11">
    <location>
        <begin position="134"/>
        <end position="155"/>
    </location>
</feature>
<dbReference type="PANTHER" id="PTHR30472">
    <property type="entry name" value="FERRIC ENTEROBACTIN TRANSPORT SYSTEM PERMEASE PROTEIN"/>
    <property type="match status" value="1"/>
</dbReference>
<feature type="transmembrane region" description="Helical" evidence="11">
    <location>
        <begin position="108"/>
        <end position="128"/>
    </location>
</feature>
<evidence type="ECO:0000256" key="3">
    <source>
        <dbReference type="ARBA" id="ARBA00022448"/>
    </source>
</evidence>
<dbReference type="EMBL" id="JBHRWN010000002">
    <property type="protein sequence ID" value="MFC3478050.1"/>
    <property type="molecule type" value="Genomic_DNA"/>
</dbReference>
<evidence type="ECO:0000256" key="11">
    <source>
        <dbReference type="SAM" id="Phobius"/>
    </source>
</evidence>
<keyword evidence="3" id="KW-0813">Transport</keyword>
<evidence type="ECO:0000256" key="1">
    <source>
        <dbReference type="ARBA" id="ARBA00004651"/>
    </source>
</evidence>
<keyword evidence="4" id="KW-1003">Cell membrane</keyword>
<evidence type="ECO:0000313" key="12">
    <source>
        <dbReference type="EMBL" id="MFC3478050.1"/>
    </source>
</evidence>
<dbReference type="FunFam" id="1.10.3470.10:FF:000001">
    <property type="entry name" value="Vitamin B12 ABC transporter permease BtuC"/>
    <property type="match status" value="1"/>
</dbReference>
<feature type="transmembrane region" description="Helical" evidence="11">
    <location>
        <begin position="187"/>
        <end position="205"/>
    </location>
</feature>
<keyword evidence="6 11" id="KW-1133">Transmembrane helix</keyword>
<dbReference type="GeneID" id="69118950"/>
<name>A0ABD5NFD9_9EURY</name>
<dbReference type="Pfam" id="PF01032">
    <property type="entry name" value="FecCD"/>
    <property type="match status" value="1"/>
</dbReference>
<evidence type="ECO:0000256" key="4">
    <source>
        <dbReference type="ARBA" id="ARBA00022475"/>
    </source>
</evidence>
<protein>
    <recommendedName>
        <fullName evidence="10">Cobalamin import system permease protein BtuC</fullName>
    </recommendedName>
</protein>
<comment type="subunit">
    <text evidence="9">The complex is composed of two ATP-binding proteins (BtuD), two transmembrane proteins (BtuC) and a solute-binding protein (BtuF).</text>
</comment>
<evidence type="ECO:0000256" key="2">
    <source>
        <dbReference type="ARBA" id="ARBA00007935"/>
    </source>
</evidence>
<feature type="transmembrane region" description="Helical" evidence="11">
    <location>
        <begin position="285"/>
        <end position="311"/>
    </location>
</feature>
<proteinExistence type="inferred from homology"/>
<dbReference type="InterPro" id="IPR000522">
    <property type="entry name" value="ABC_transptr_permease_BtuC"/>
</dbReference>
<comment type="function">
    <text evidence="8">Required for corrinoid utilization. Probably part of the ABC transporter complex BtuCDF involved in cobalamin (vitamin B12) import. Probably involved in the translocation of the substrate across the membrane.</text>
</comment>
<dbReference type="CDD" id="cd06550">
    <property type="entry name" value="TM_ABC_iron-siderophores_like"/>
    <property type="match status" value="1"/>
</dbReference>
<reference evidence="12 13" key="1">
    <citation type="journal article" date="2019" name="Int. J. Syst. Evol. Microbiol.">
        <title>The Global Catalogue of Microorganisms (GCM) 10K type strain sequencing project: providing services to taxonomists for standard genome sequencing and annotation.</title>
        <authorList>
            <consortium name="The Broad Institute Genomics Platform"/>
            <consortium name="The Broad Institute Genome Sequencing Center for Infectious Disease"/>
            <person name="Wu L."/>
            <person name="Ma J."/>
        </authorList>
    </citation>
    <scope>NUCLEOTIDE SEQUENCE [LARGE SCALE GENOMIC DNA]</scope>
    <source>
        <strain evidence="12 13">CGMCC 1.12562</strain>
    </source>
</reference>
<dbReference type="AlphaFoldDB" id="A0ABD5NFD9"/>
<evidence type="ECO:0000313" key="13">
    <source>
        <dbReference type="Proteomes" id="UP001595660"/>
    </source>
</evidence>
<dbReference type="SUPFAM" id="SSF81345">
    <property type="entry name" value="ABC transporter involved in vitamin B12 uptake, BtuC"/>
    <property type="match status" value="1"/>
</dbReference>
<feature type="transmembrane region" description="Helical" evidence="11">
    <location>
        <begin position="323"/>
        <end position="341"/>
    </location>
</feature>
<dbReference type="Gene3D" id="1.10.3470.10">
    <property type="entry name" value="ABC transporter involved in vitamin B12 uptake, BtuC"/>
    <property type="match status" value="1"/>
</dbReference>
<gene>
    <name evidence="12" type="ORF">ACFOKC_09975</name>
</gene>
<evidence type="ECO:0000256" key="5">
    <source>
        <dbReference type="ARBA" id="ARBA00022692"/>
    </source>
</evidence>
<dbReference type="RefSeq" id="WP_232570832.1">
    <property type="nucleotide sequence ID" value="NZ_CP089466.1"/>
</dbReference>
<feature type="transmembrane region" description="Helical" evidence="11">
    <location>
        <begin position="20"/>
        <end position="41"/>
    </location>
</feature>
<feature type="transmembrane region" description="Helical" evidence="11">
    <location>
        <begin position="160"/>
        <end position="181"/>
    </location>
</feature>
<dbReference type="Proteomes" id="UP001595660">
    <property type="component" value="Unassembled WGS sequence"/>
</dbReference>
<keyword evidence="5 11" id="KW-0812">Transmembrane</keyword>
<comment type="subcellular location">
    <subcellularLocation>
        <location evidence="1">Cell membrane</location>
        <topology evidence="1">Multi-pass membrane protein</topology>
    </subcellularLocation>
</comment>
<keyword evidence="13" id="KW-1185">Reference proteome</keyword>
<evidence type="ECO:0000256" key="6">
    <source>
        <dbReference type="ARBA" id="ARBA00022989"/>
    </source>
</evidence>
<organism evidence="12 13">
    <name type="scientific">Halobacterium litoreum</name>
    <dbReference type="NCBI Taxonomy" id="2039234"/>
    <lineage>
        <taxon>Archaea</taxon>
        <taxon>Methanobacteriati</taxon>
        <taxon>Methanobacteriota</taxon>
        <taxon>Stenosarchaea group</taxon>
        <taxon>Halobacteria</taxon>
        <taxon>Halobacteriales</taxon>
        <taxon>Halobacteriaceae</taxon>
        <taxon>Halobacterium</taxon>
    </lineage>
</organism>
<dbReference type="PANTHER" id="PTHR30472:SF25">
    <property type="entry name" value="ABC TRANSPORTER PERMEASE PROTEIN MJ0876-RELATED"/>
    <property type="match status" value="1"/>
</dbReference>
<evidence type="ECO:0000256" key="9">
    <source>
        <dbReference type="ARBA" id="ARBA00064420"/>
    </source>
</evidence>
<keyword evidence="7 11" id="KW-0472">Membrane</keyword>
<sequence>MTDDHSSPRSRKLAAIAPEFDATLLGIAATSMALVFVSAVVQVRYGAYNMPIETAVRALFDEKVLTNPEILATIVLGENAARFFGIYADLSVLSNATVVVWTIRLPRVVVAAFVGLNLAISGAIFQAITRNELASPYILGVSSGAGVAVVATLVLSLGTYYLPVAAVAGGTLAFLLVYAVAWRGGTTPVRLVLAGVVVATIFNSLQTGMFYFIESNGVMRTAVAWLAGSLTGVNWTEVRLVAIPTLFVVPASVLAARHLDVLLLGERTARSLGMSVERLRFGLSALAIVAASAAVAVAGLVEFVGLVVPHVVRLFVGSDYKRLITGCLFAGPALVVVADVIARLGLPGTQVPVGVVTGLIGGPYFLLLLRRAVDFNEF</sequence>